<accession>A0A0J6XZV3</accession>
<proteinExistence type="predicted"/>
<reference evidence="2" key="1">
    <citation type="journal article" date="2010" name="Genome Res.">
        <title>Population genomic sequencing of Coccidioides fungi reveals recent hybridization and transposon control.</title>
        <authorList>
            <person name="Neafsey D.E."/>
            <person name="Barker B.M."/>
            <person name="Sharpton T.J."/>
            <person name="Stajich J.E."/>
            <person name="Park D.J."/>
            <person name="Whiston E."/>
            <person name="Hung C.-Y."/>
            <person name="McMahan C."/>
            <person name="White J."/>
            <person name="Sykes S."/>
            <person name="Heiman D."/>
            <person name="Young S."/>
            <person name="Zeng Q."/>
            <person name="Abouelleil A."/>
            <person name="Aftuck L."/>
            <person name="Bessette D."/>
            <person name="Brown A."/>
            <person name="FitzGerald M."/>
            <person name="Lui A."/>
            <person name="Macdonald J.P."/>
            <person name="Priest M."/>
            <person name="Orbach M.J."/>
            <person name="Galgiani J.N."/>
            <person name="Kirkland T.N."/>
            <person name="Cole G.T."/>
            <person name="Birren B.W."/>
            <person name="Henn M.R."/>
            <person name="Taylor J.W."/>
            <person name="Rounsley S.D."/>
        </authorList>
    </citation>
    <scope>NUCLEOTIDE SEQUENCE [LARGE SCALE GENOMIC DNA]</scope>
    <source>
        <strain evidence="2">RMSCC 2394</strain>
    </source>
</reference>
<name>A0A0J6XZV3_COCIT</name>
<evidence type="ECO:0000313" key="2">
    <source>
        <dbReference type="Proteomes" id="UP000054565"/>
    </source>
</evidence>
<dbReference type="Proteomes" id="UP000054565">
    <property type="component" value="Unassembled WGS sequence"/>
</dbReference>
<dbReference type="EMBL" id="DS028093">
    <property type="protein sequence ID" value="KMP00314.1"/>
    <property type="molecule type" value="Genomic_DNA"/>
</dbReference>
<sequence length="114" mass="12265">MYVTALIQRLLAGTKCDLSLLFYGVQIATFRPSESQLSSRDSSGPVQRYAQLHSVVAYLSLATVVHGLPEVWAAGDILCSPRSSKQTDIEKRTQQGAILATGAGAIPKNGTYRP</sequence>
<evidence type="ECO:0000313" key="1">
    <source>
        <dbReference type="EMBL" id="KMP00314.1"/>
    </source>
</evidence>
<gene>
    <name evidence="1" type="ORF">CIRG_00456</name>
</gene>
<protein>
    <submittedName>
        <fullName evidence="1">Uncharacterized protein</fullName>
    </submittedName>
</protein>
<organism evidence="1 2">
    <name type="scientific">Coccidioides immitis RMSCC 2394</name>
    <dbReference type="NCBI Taxonomy" id="404692"/>
    <lineage>
        <taxon>Eukaryota</taxon>
        <taxon>Fungi</taxon>
        <taxon>Dikarya</taxon>
        <taxon>Ascomycota</taxon>
        <taxon>Pezizomycotina</taxon>
        <taxon>Eurotiomycetes</taxon>
        <taxon>Eurotiomycetidae</taxon>
        <taxon>Onygenales</taxon>
        <taxon>Onygenaceae</taxon>
        <taxon>Coccidioides</taxon>
    </lineage>
</organism>
<dbReference type="AlphaFoldDB" id="A0A0J6XZV3"/>